<comment type="caution">
    <text evidence="2">The sequence shown here is derived from an EMBL/GenBank/DDBJ whole genome shotgun (WGS) entry which is preliminary data.</text>
</comment>
<sequence length="385" mass="44344">MISNRERFKAIARFQRPGDLFLTDDFWRETLISWVESGGPSQLLSSAYRGEYFGFSHIRTMREIVSGLGQARYAAGDIESYLPIPSIVPEFEPKVLKEEGNTIIMINQGGQTVKVLKDHPQTMPMYLDHPVKDWITWKEYKKRLDPDTPERWPTHWDSFVQKMNGRDIPVILGVGSLFGFLREWMGMERLLYAFYDEPELVEDMMDAMVHLELEVIKRTVKDIKVDQASFWEDMCYKIGPLISPAMFKKFMVPRYKKITELLQANGIDIIYVDSDGNVNELIPLWLECGINYVWPLEVAAGNDAVALRKKYGKNLILGGNIDKRALIQGKEAIREEVMSKVPFLLQGGGYFPTIDHLVPPDITLANYQYYINTMREVAGLEKLPF</sequence>
<proteinExistence type="predicted"/>
<evidence type="ECO:0000259" key="1">
    <source>
        <dbReference type="Pfam" id="PF01208"/>
    </source>
</evidence>
<dbReference type="GO" id="GO:0004853">
    <property type="term" value="F:uroporphyrinogen decarboxylase activity"/>
    <property type="evidence" value="ECO:0007669"/>
    <property type="project" value="InterPro"/>
</dbReference>
<protein>
    <recommendedName>
        <fullName evidence="1">Uroporphyrinogen decarboxylase (URO-D) domain-containing protein</fullName>
    </recommendedName>
</protein>
<dbReference type="InterPro" id="IPR052024">
    <property type="entry name" value="Methanogen_methyltrans"/>
</dbReference>
<name>A0A933GKU3_UNCTE</name>
<dbReference type="PANTHER" id="PTHR47099">
    <property type="entry name" value="METHYLCOBAMIDE:COM METHYLTRANSFERASE MTBA"/>
    <property type="match status" value="1"/>
</dbReference>
<reference evidence="2" key="1">
    <citation type="submission" date="2020-07" db="EMBL/GenBank/DDBJ databases">
        <title>Huge and variable diversity of episymbiotic CPR bacteria and DPANN archaea in groundwater ecosystems.</title>
        <authorList>
            <person name="He C.Y."/>
            <person name="Keren R."/>
            <person name="Whittaker M."/>
            <person name="Farag I.F."/>
            <person name="Doudna J."/>
            <person name="Cate J.H.D."/>
            <person name="Banfield J.F."/>
        </authorList>
    </citation>
    <scope>NUCLEOTIDE SEQUENCE</scope>
    <source>
        <strain evidence="2">NC_groundwater_1482_Ag_S-0.65um_47_24</strain>
    </source>
</reference>
<dbReference type="SUPFAM" id="SSF51726">
    <property type="entry name" value="UROD/MetE-like"/>
    <property type="match status" value="1"/>
</dbReference>
<dbReference type="AlphaFoldDB" id="A0A933GKU3"/>
<dbReference type="Gene3D" id="3.20.20.210">
    <property type="match status" value="1"/>
</dbReference>
<dbReference type="EMBL" id="JACQWF010000227">
    <property type="protein sequence ID" value="MBI4595717.1"/>
    <property type="molecule type" value="Genomic_DNA"/>
</dbReference>
<dbReference type="InterPro" id="IPR000257">
    <property type="entry name" value="Uroporphyrinogen_deCOase"/>
</dbReference>
<dbReference type="PANTHER" id="PTHR47099:SF1">
    <property type="entry name" value="METHYLCOBAMIDE:COM METHYLTRANSFERASE MTBA"/>
    <property type="match status" value="1"/>
</dbReference>
<evidence type="ECO:0000313" key="3">
    <source>
        <dbReference type="Proteomes" id="UP000772181"/>
    </source>
</evidence>
<gene>
    <name evidence="2" type="ORF">HY730_04980</name>
</gene>
<dbReference type="InterPro" id="IPR038071">
    <property type="entry name" value="UROD/MetE-like_sf"/>
</dbReference>
<dbReference type="Pfam" id="PF01208">
    <property type="entry name" value="URO-D"/>
    <property type="match status" value="1"/>
</dbReference>
<evidence type="ECO:0000313" key="2">
    <source>
        <dbReference type="EMBL" id="MBI4595717.1"/>
    </source>
</evidence>
<dbReference type="GO" id="GO:0006779">
    <property type="term" value="P:porphyrin-containing compound biosynthetic process"/>
    <property type="evidence" value="ECO:0007669"/>
    <property type="project" value="InterPro"/>
</dbReference>
<organism evidence="2 3">
    <name type="scientific">Tectimicrobiota bacterium</name>
    <dbReference type="NCBI Taxonomy" id="2528274"/>
    <lineage>
        <taxon>Bacteria</taxon>
        <taxon>Pseudomonadati</taxon>
        <taxon>Nitrospinota/Tectimicrobiota group</taxon>
        <taxon>Candidatus Tectimicrobiota</taxon>
    </lineage>
</organism>
<feature type="domain" description="Uroporphyrinogen decarboxylase (URO-D)" evidence="1">
    <location>
        <begin position="150"/>
        <end position="376"/>
    </location>
</feature>
<dbReference type="Proteomes" id="UP000772181">
    <property type="component" value="Unassembled WGS sequence"/>
</dbReference>
<accession>A0A933GKU3</accession>